<dbReference type="GO" id="GO:0005524">
    <property type="term" value="F:ATP binding"/>
    <property type="evidence" value="ECO:0007669"/>
    <property type="project" value="UniProtKB-KW"/>
</dbReference>
<gene>
    <name evidence="10" type="ORF">BS47DRAFT_1289653</name>
</gene>
<evidence type="ECO:0000259" key="7">
    <source>
        <dbReference type="PROSITE" id="PS50089"/>
    </source>
</evidence>
<dbReference type="GO" id="GO:0005634">
    <property type="term" value="C:nucleus"/>
    <property type="evidence" value="ECO:0007669"/>
    <property type="project" value="TreeGrafter"/>
</dbReference>
<keyword evidence="5" id="KW-0067">ATP-binding</keyword>
<dbReference type="Pfam" id="PF00271">
    <property type="entry name" value="Helicase_C"/>
    <property type="match status" value="1"/>
</dbReference>
<dbReference type="SMART" id="SM00490">
    <property type="entry name" value="HELICc"/>
    <property type="match status" value="1"/>
</dbReference>
<evidence type="ECO:0000259" key="9">
    <source>
        <dbReference type="PROSITE" id="PS51194"/>
    </source>
</evidence>
<dbReference type="Pfam" id="PF00176">
    <property type="entry name" value="SNF2-rel_dom"/>
    <property type="match status" value="1"/>
</dbReference>
<dbReference type="InterPro" id="IPR014001">
    <property type="entry name" value="Helicase_ATP-bd"/>
</dbReference>
<dbReference type="SUPFAM" id="SSF57850">
    <property type="entry name" value="RING/U-box"/>
    <property type="match status" value="1"/>
</dbReference>
<dbReference type="InterPro" id="IPR001841">
    <property type="entry name" value="Znf_RING"/>
</dbReference>
<evidence type="ECO:0000256" key="4">
    <source>
        <dbReference type="ARBA" id="ARBA00022806"/>
    </source>
</evidence>
<dbReference type="PANTHER" id="PTHR45626:SF12">
    <property type="entry name" value="DNA REPAIR PROTEIN RAD16"/>
    <property type="match status" value="1"/>
</dbReference>
<dbReference type="Gene3D" id="3.40.50.300">
    <property type="entry name" value="P-loop containing nucleotide triphosphate hydrolases"/>
    <property type="match status" value="1"/>
</dbReference>
<comment type="caution">
    <text evidence="10">The sequence shown here is derived from an EMBL/GenBank/DDBJ whole genome shotgun (WGS) entry which is preliminary data.</text>
</comment>
<feature type="domain" description="Helicase ATP-binding" evidence="8">
    <location>
        <begin position="105"/>
        <end position="270"/>
    </location>
</feature>
<comment type="similarity">
    <text evidence="1">Belongs to the SNF2/RAD54 helicase family.</text>
</comment>
<dbReference type="PROSITE" id="PS51192">
    <property type="entry name" value="HELICASE_ATP_BIND_1"/>
    <property type="match status" value="1"/>
</dbReference>
<dbReference type="SMART" id="SM00487">
    <property type="entry name" value="DEXDc"/>
    <property type="match status" value="1"/>
</dbReference>
<feature type="domain" description="Helicase C-terminal" evidence="9">
    <location>
        <begin position="512"/>
        <end position="668"/>
    </location>
</feature>
<sequence>MTLLEMRRMRREAKHALRIQQAPLKREEMILRRELGRKLTYAERATVALYLYHPELKTVWGDLEADIPIIEPKRASQPKQLKAILLPFQQESLYWMKKQETGVWNGGMLADEMGMGKTIQMLALLSSDRQKPNLIVAPTVAIMQWKNEIEEHTTGFKVSVWHGNTREKNASDLAKFDVVLTTYAVLESSFRKQEKGFVRNGQIMKEKSPVHSVKWTRIILDEAHNIKERSTNTAKGAFELDGKYKWCLSGTPLQNRVGELYSLIRFLGGDPFSYYFCKRCDCKSLHWRFSDKRTCDDCGHSPMMHTCFWNNEILTPIQKHAMSGPGKTAFKKLKILLDRMMLRRTKIERADDLGLPPRTVIVRRDYFSAEEKELYLSLFSTAKRQFSTYVDAGTVLNNYSNIFSLLTRMRQMACHPDLVLKSRRNVDLSGDIVEATVCRICHDVAEDAIKSKCHHIFDRQCIRQYPACPVCHLALSIDLEAPAIEQDEEAASKARQGILGRLNHETWRSSSKIEALVEELEGLRRRDSTTKSIVFSQFVNFLDLIAWRLQKAGFVLCRLEGSMSPQARDATIKHFMNNIEVTVFLVSLKAGGVALNLTEASRVYLMDSWWNPAVEYQAMDRIHRLGQHRPVHAIKLVVEDSIESRIIQLQEKKSAMVAATLSADDSAMGRLTEEDLGM</sequence>
<evidence type="ECO:0000256" key="6">
    <source>
        <dbReference type="PROSITE-ProRule" id="PRU00175"/>
    </source>
</evidence>
<dbReference type="InterPro" id="IPR038718">
    <property type="entry name" value="SNF2-like_sf"/>
</dbReference>
<proteinExistence type="inferred from homology"/>
<evidence type="ECO:0000256" key="2">
    <source>
        <dbReference type="ARBA" id="ARBA00022741"/>
    </source>
</evidence>
<evidence type="ECO:0000256" key="5">
    <source>
        <dbReference type="ARBA" id="ARBA00022840"/>
    </source>
</evidence>
<dbReference type="GO" id="GO:0008270">
    <property type="term" value="F:zinc ion binding"/>
    <property type="evidence" value="ECO:0007669"/>
    <property type="project" value="UniProtKB-KW"/>
</dbReference>
<dbReference type="SUPFAM" id="SSF52540">
    <property type="entry name" value="P-loop containing nucleoside triphosphate hydrolases"/>
    <property type="match status" value="2"/>
</dbReference>
<dbReference type="Proteomes" id="UP000886523">
    <property type="component" value="Unassembled WGS sequence"/>
</dbReference>
<dbReference type="GO" id="GO:0004386">
    <property type="term" value="F:helicase activity"/>
    <property type="evidence" value="ECO:0007669"/>
    <property type="project" value="UniProtKB-KW"/>
</dbReference>
<evidence type="ECO:0000256" key="1">
    <source>
        <dbReference type="ARBA" id="ARBA00007025"/>
    </source>
</evidence>
<dbReference type="CDD" id="cd18793">
    <property type="entry name" value="SF2_C_SNF"/>
    <property type="match status" value="1"/>
</dbReference>
<dbReference type="InterPro" id="IPR027417">
    <property type="entry name" value="P-loop_NTPase"/>
</dbReference>
<feature type="domain" description="RING-type" evidence="7">
    <location>
        <begin position="438"/>
        <end position="472"/>
    </location>
</feature>
<evidence type="ECO:0000259" key="8">
    <source>
        <dbReference type="PROSITE" id="PS51192"/>
    </source>
</evidence>
<dbReference type="EMBL" id="MU128925">
    <property type="protein sequence ID" value="KAF9518455.1"/>
    <property type="molecule type" value="Genomic_DNA"/>
</dbReference>
<dbReference type="GO" id="GO:0016787">
    <property type="term" value="F:hydrolase activity"/>
    <property type="evidence" value="ECO:0007669"/>
    <property type="project" value="UniProtKB-KW"/>
</dbReference>
<evidence type="ECO:0000313" key="10">
    <source>
        <dbReference type="EMBL" id="KAF9518455.1"/>
    </source>
</evidence>
<dbReference type="InterPro" id="IPR013083">
    <property type="entry name" value="Znf_RING/FYVE/PHD"/>
</dbReference>
<dbReference type="SMART" id="SM00184">
    <property type="entry name" value="RING"/>
    <property type="match status" value="1"/>
</dbReference>
<dbReference type="GO" id="GO:0006289">
    <property type="term" value="P:nucleotide-excision repair"/>
    <property type="evidence" value="ECO:0007669"/>
    <property type="project" value="TreeGrafter"/>
</dbReference>
<dbReference type="Gene3D" id="3.40.50.10810">
    <property type="entry name" value="Tandem AAA-ATPase domain"/>
    <property type="match status" value="1"/>
</dbReference>
<name>A0A9P6E1G1_9AGAM</name>
<evidence type="ECO:0000256" key="3">
    <source>
        <dbReference type="ARBA" id="ARBA00022801"/>
    </source>
</evidence>
<reference evidence="10" key="1">
    <citation type="journal article" date="2020" name="Nat. Commun.">
        <title>Large-scale genome sequencing of mycorrhizal fungi provides insights into the early evolution of symbiotic traits.</title>
        <authorList>
            <person name="Miyauchi S."/>
            <person name="Kiss E."/>
            <person name="Kuo A."/>
            <person name="Drula E."/>
            <person name="Kohler A."/>
            <person name="Sanchez-Garcia M."/>
            <person name="Morin E."/>
            <person name="Andreopoulos B."/>
            <person name="Barry K.W."/>
            <person name="Bonito G."/>
            <person name="Buee M."/>
            <person name="Carver A."/>
            <person name="Chen C."/>
            <person name="Cichocki N."/>
            <person name="Clum A."/>
            <person name="Culley D."/>
            <person name="Crous P.W."/>
            <person name="Fauchery L."/>
            <person name="Girlanda M."/>
            <person name="Hayes R.D."/>
            <person name="Keri Z."/>
            <person name="LaButti K."/>
            <person name="Lipzen A."/>
            <person name="Lombard V."/>
            <person name="Magnuson J."/>
            <person name="Maillard F."/>
            <person name="Murat C."/>
            <person name="Nolan M."/>
            <person name="Ohm R.A."/>
            <person name="Pangilinan J."/>
            <person name="Pereira M.F."/>
            <person name="Perotto S."/>
            <person name="Peter M."/>
            <person name="Pfister S."/>
            <person name="Riley R."/>
            <person name="Sitrit Y."/>
            <person name="Stielow J.B."/>
            <person name="Szollosi G."/>
            <person name="Zifcakova L."/>
            <person name="Stursova M."/>
            <person name="Spatafora J.W."/>
            <person name="Tedersoo L."/>
            <person name="Vaario L.M."/>
            <person name="Yamada A."/>
            <person name="Yan M."/>
            <person name="Wang P."/>
            <person name="Xu J."/>
            <person name="Bruns T."/>
            <person name="Baldrian P."/>
            <person name="Vilgalys R."/>
            <person name="Dunand C."/>
            <person name="Henrissat B."/>
            <person name="Grigoriev I.V."/>
            <person name="Hibbett D."/>
            <person name="Nagy L.G."/>
            <person name="Martin F.M."/>
        </authorList>
    </citation>
    <scope>NUCLEOTIDE SEQUENCE</scope>
    <source>
        <strain evidence="10">UP504</strain>
    </source>
</reference>
<keyword evidence="2" id="KW-0547">Nucleotide-binding</keyword>
<evidence type="ECO:0000313" key="11">
    <source>
        <dbReference type="Proteomes" id="UP000886523"/>
    </source>
</evidence>
<keyword evidence="3" id="KW-0378">Hydrolase</keyword>
<accession>A0A9P6E1G1</accession>
<keyword evidence="6" id="KW-0862">Zinc</keyword>
<organism evidence="10 11">
    <name type="scientific">Hydnum rufescens UP504</name>
    <dbReference type="NCBI Taxonomy" id="1448309"/>
    <lineage>
        <taxon>Eukaryota</taxon>
        <taxon>Fungi</taxon>
        <taxon>Dikarya</taxon>
        <taxon>Basidiomycota</taxon>
        <taxon>Agaricomycotina</taxon>
        <taxon>Agaricomycetes</taxon>
        <taxon>Cantharellales</taxon>
        <taxon>Hydnaceae</taxon>
        <taxon>Hydnum</taxon>
    </lineage>
</organism>
<dbReference type="OrthoDB" id="448448at2759"/>
<dbReference type="PANTHER" id="PTHR45626">
    <property type="entry name" value="TRANSCRIPTION TERMINATION FACTOR 2-RELATED"/>
    <property type="match status" value="1"/>
</dbReference>
<dbReference type="InterPro" id="IPR000330">
    <property type="entry name" value="SNF2_N"/>
</dbReference>
<dbReference type="CDD" id="cd18008">
    <property type="entry name" value="DEXDc_SHPRH-like"/>
    <property type="match status" value="1"/>
</dbReference>
<keyword evidence="4" id="KW-0347">Helicase</keyword>
<dbReference type="PROSITE" id="PS51194">
    <property type="entry name" value="HELICASE_CTER"/>
    <property type="match status" value="1"/>
</dbReference>
<protein>
    <submittedName>
        <fullName evidence="10">Uncharacterized protein</fullName>
    </submittedName>
</protein>
<keyword evidence="6" id="KW-0863">Zinc-finger</keyword>
<dbReference type="InterPro" id="IPR001650">
    <property type="entry name" value="Helicase_C-like"/>
</dbReference>
<dbReference type="AlphaFoldDB" id="A0A9P6E1G1"/>
<keyword evidence="6" id="KW-0479">Metal-binding</keyword>
<dbReference type="GO" id="GO:0008094">
    <property type="term" value="F:ATP-dependent activity, acting on DNA"/>
    <property type="evidence" value="ECO:0007669"/>
    <property type="project" value="TreeGrafter"/>
</dbReference>
<dbReference type="PROSITE" id="PS50089">
    <property type="entry name" value="ZF_RING_2"/>
    <property type="match status" value="1"/>
</dbReference>
<dbReference type="InterPro" id="IPR050628">
    <property type="entry name" value="SNF2_RAD54_helicase_TF"/>
</dbReference>
<dbReference type="Gene3D" id="3.30.40.10">
    <property type="entry name" value="Zinc/RING finger domain, C3HC4 (zinc finger)"/>
    <property type="match status" value="1"/>
</dbReference>
<keyword evidence="11" id="KW-1185">Reference proteome</keyword>
<dbReference type="InterPro" id="IPR049730">
    <property type="entry name" value="SNF2/RAD54-like_C"/>
</dbReference>